<keyword evidence="1" id="KW-1133">Transmembrane helix</keyword>
<evidence type="ECO:0000256" key="1">
    <source>
        <dbReference type="SAM" id="Phobius"/>
    </source>
</evidence>
<reference evidence="3 5" key="2">
    <citation type="submission" date="2023-01" db="EMBL/GenBank/DDBJ databases">
        <title>Trichodesmium-associated heterotrophic epibiont bacteria.</title>
        <authorList>
            <person name="Cleveland C.S."/>
            <person name="Webb E.A."/>
        </authorList>
    </citation>
    <scope>NUCLEOTIDE SEQUENCE [LARGE SCALE GENOMIC DNA]</scope>
    <source>
        <strain evidence="3 5">USCH2</strain>
    </source>
</reference>
<dbReference type="AlphaFoldDB" id="A0A0P7EPA5"/>
<sequence length="173" mass="20191">MSILKLEKRYFNFWLLLAYFLVIGLIDSQLFSPILILLAIPLSYLFPEKRESGYFLDAIDLGEYSDQYLYALYRAFLSYTYIYLAYSINYQLSLDIVFFIFWCTGGFLYSFAATFVPKDGFKTGGNFKVVQLYAIMYLLVTLLLTYWIIVSFKGLDWFSPLVTNIYHLVIGGL</sequence>
<dbReference type="Proteomes" id="UP001377972">
    <property type="component" value="Unassembled WGS sequence"/>
</dbReference>
<name>A0A0P7EPA5_9GAMM</name>
<feature type="transmembrane region" description="Helical" evidence="1">
    <location>
        <begin position="96"/>
        <end position="117"/>
    </location>
</feature>
<dbReference type="EMBL" id="LJTC01000003">
    <property type="protein sequence ID" value="KPM84493.1"/>
    <property type="molecule type" value="Genomic_DNA"/>
</dbReference>
<evidence type="ECO:0000313" key="5">
    <source>
        <dbReference type="Proteomes" id="UP001377972"/>
    </source>
</evidence>
<organism evidence="2 4">
    <name type="scientific">Pseudoalteromonas lipolytica</name>
    <dbReference type="NCBI Taxonomy" id="570156"/>
    <lineage>
        <taxon>Bacteria</taxon>
        <taxon>Pseudomonadati</taxon>
        <taxon>Pseudomonadota</taxon>
        <taxon>Gammaproteobacteria</taxon>
        <taxon>Alteromonadales</taxon>
        <taxon>Pseudoalteromonadaceae</taxon>
        <taxon>Pseudoalteromonas</taxon>
    </lineage>
</organism>
<feature type="transmembrane region" description="Helical" evidence="1">
    <location>
        <begin position="67"/>
        <end position="84"/>
    </location>
</feature>
<keyword evidence="1" id="KW-0812">Transmembrane</keyword>
<dbReference type="EMBL" id="JAQPZS010000005">
    <property type="protein sequence ID" value="MEJ6495759.1"/>
    <property type="molecule type" value="Genomic_DNA"/>
</dbReference>
<evidence type="ECO:0000313" key="4">
    <source>
        <dbReference type="Proteomes" id="UP000050378"/>
    </source>
</evidence>
<evidence type="ECO:0000313" key="3">
    <source>
        <dbReference type="EMBL" id="MEJ6495759.1"/>
    </source>
</evidence>
<accession>A0A0P7EPA5</accession>
<reference evidence="2 4" key="1">
    <citation type="submission" date="2015-09" db="EMBL/GenBank/DDBJ databases">
        <title>Draft Genome Sequence of Pseudoalteromonas lipolytica UCD-48B.</title>
        <authorList>
            <person name="Krusor M."/>
            <person name="Coil D.A."/>
            <person name="Lang J.M."/>
            <person name="Eisen J.A."/>
            <person name="Alexiev A."/>
        </authorList>
    </citation>
    <scope>NUCLEOTIDE SEQUENCE [LARGE SCALE GENOMIC DNA]</scope>
    <source>
        <strain evidence="2 4">UCD-48B</strain>
    </source>
</reference>
<dbReference type="OrthoDB" id="9966587at2"/>
<dbReference type="RefSeq" id="WP_054552153.1">
    <property type="nucleotide sequence ID" value="NZ_JAQPZS010000005.1"/>
</dbReference>
<feature type="transmembrane region" description="Helical" evidence="1">
    <location>
        <begin position="129"/>
        <end position="149"/>
    </location>
</feature>
<keyword evidence="1" id="KW-0472">Membrane</keyword>
<evidence type="ECO:0000313" key="2">
    <source>
        <dbReference type="EMBL" id="KPM84493.1"/>
    </source>
</evidence>
<dbReference type="Proteomes" id="UP000050378">
    <property type="component" value="Unassembled WGS sequence"/>
</dbReference>
<feature type="transmembrane region" description="Helical" evidence="1">
    <location>
        <begin position="13"/>
        <end position="46"/>
    </location>
</feature>
<protein>
    <submittedName>
        <fullName evidence="2">Uncharacterized protein</fullName>
    </submittedName>
</protein>
<comment type="caution">
    <text evidence="2">The sequence shown here is derived from an EMBL/GenBank/DDBJ whole genome shotgun (WGS) entry which is preliminary data.</text>
</comment>
<gene>
    <name evidence="2" type="ORF">AOG27_06260</name>
    <name evidence="3" type="ORF">PQI24_06935</name>
</gene>
<proteinExistence type="predicted"/>
<dbReference type="PATRIC" id="fig|570156.3.peg.2244"/>
<keyword evidence="5" id="KW-1185">Reference proteome</keyword>